<dbReference type="InterPro" id="IPR036249">
    <property type="entry name" value="Thioredoxin-like_sf"/>
</dbReference>
<organism evidence="8">
    <name type="scientific">freshwater metagenome</name>
    <dbReference type="NCBI Taxonomy" id="449393"/>
    <lineage>
        <taxon>unclassified sequences</taxon>
        <taxon>metagenomes</taxon>
        <taxon>ecological metagenomes</taxon>
    </lineage>
</organism>
<evidence type="ECO:0000256" key="1">
    <source>
        <dbReference type="ARBA" id="ARBA00004196"/>
    </source>
</evidence>
<dbReference type="GO" id="GO:0016209">
    <property type="term" value="F:antioxidant activity"/>
    <property type="evidence" value="ECO:0007669"/>
    <property type="project" value="InterPro"/>
</dbReference>
<protein>
    <submittedName>
        <fullName evidence="8">Unannotated protein</fullName>
    </submittedName>
</protein>
<gene>
    <name evidence="6" type="ORF">UFOPK3605_00704</name>
    <name evidence="7" type="ORF">UFOPK3897_00618</name>
    <name evidence="8" type="ORF">UFOPK4121_00266</name>
</gene>
<dbReference type="EMBL" id="CAFBMM010000026">
    <property type="protein sequence ID" value="CAB4905012.1"/>
    <property type="molecule type" value="Genomic_DNA"/>
</dbReference>
<feature type="domain" description="Thioredoxin" evidence="5">
    <location>
        <begin position="39"/>
        <end position="178"/>
    </location>
</feature>
<evidence type="ECO:0000256" key="4">
    <source>
        <dbReference type="ARBA" id="ARBA00023284"/>
    </source>
</evidence>
<dbReference type="PANTHER" id="PTHR42852">
    <property type="entry name" value="THIOL:DISULFIDE INTERCHANGE PROTEIN DSBE"/>
    <property type="match status" value="1"/>
</dbReference>
<keyword evidence="4" id="KW-0676">Redox-active center</keyword>
<evidence type="ECO:0000256" key="3">
    <source>
        <dbReference type="ARBA" id="ARBA00023157"/>
    </source>
</evidence>
<dbReference type="InterPro" id="IPR013766">
    <property type="entry name" value="Thioredoxin_domain"/>
</dbReference>
<dbReference type="AlphaFoldDB" id="A0A6J7QGV5"/>
<reference evidence="8" key="1">
    <citation type="submission" date="2020-05" db="EMBL/GenBank/DDBJ databases">
        <authorList>
            <person name="Chiriac C."/>
            <person name="Salcher M."/>
            <person name="Ghai R."/>
            <person name="Kavagutti S V."/>
        </authorList>
    </citation>
    <scope>NUCLEOTIDE SEQUENCE</scope>
</reference>
<name>A0A6J7QGV5_9ZZZZ</name>
<evidence type="ECO:0000313" key="7">
    <source>
        <dbReference type="EMBL" id="CAB4973251.1"/>
    </source>
</evidence>
<dbReference type="EMBL" id="CAFBPQ010000004">
    <property type="protein sequence ID" value="CAB5014883.1"/>
    <property type="molecule type" value="Genomic_DNA"/>
</dbReference>
<dbReference type="Pfam" id="PF00578">
    <property type="entry name" value="AhpC-TSA"/>
    <property type="match status" value="1"/>
</dbReference>
<keyword evidence="3" id="KW-1015">Disulfide bond</keyword>
<dbReference type="InterPro" id="IPR050553">
    <property type="entry name" value="Thioredoxin_ResA/DsbE_sf"/>
</dbReference>
<evidence type="ECO:0000256" key="2">
    <source>
        <dbReference type="ARBA" id="ARBA00022748"/>
    </source>
</evidence>
<evidence type="ECO:0000313" key="6">
    <source>
        <dbReference type="EMBL" id="CAB4905012.1"/>
    </source>
</evidence>
<keyword evidence="2" id="KW-0201">Cytochrome c-type biogenesis</keyword>
<dbReference type="Gene3D" id="3.40.30.10">
    <property type="entry name" value="Glutaredoxin"/>
    <property type="match status" value="1"/>
</dbReference>
<evidence type="ECO:0000259" key="5">
    <source>
        <dbReference type="PROSITE" id="PS51352"/>
    </source>
</evidence>
<dbReference type="GO" id="GO:0016491">
    <property type="term" value="F:oxidoreductase activity"/>
    <property type="evidence" value="ECO:0007669"/>
    <property type="project" value="InterPro"/>
</dbReference>
<proteinExistence type="predicted"/>
<dbReference type="InterPro" id="IPR000866">
    <property type="entry name" value="AhpC/TSA"/>
</dbReference>
<dbReference type="PANTHER" id="PTHR42852:SF6">
    <property type="entry name" value="THIOL:DISULFIDE INTERCHANGE PROTEIN DSBE"/>
    <property type="match status" value="1"/>
</dbReference>
<dbReference type="EMBL" id="CAFBOF010000008">
    <property type="protein sequence ID" value="CAB4973251.1"/>
    <property type="molecule type" value="Genomic_DNA"/>
</dbReference>
<dbReference type="PROSITE" id="PS51352">
    <property type="entry name" value="THIOREDOXIN_2"/>
    <property type="match status" value="1"/>
</dbReference>
<dbReference type="GO" id="GO:0030313">
    <property type="term" value="C:cell envelope"/>
    <property type="evidence" value="ECO:0007669"/>
    <property type="project" value="UniProtKB-SubCell"/>
</dbReference>
<accession>A0A6J7QGV5</accession>
<evidence type="ECO:0000313" key="8">
    <source>
        <dbReference type="EMBL" id="CAB5014883.1"/>
    </source>
</evidence>
<comment type="subcellular location">
    <subcellularLocation>
        <location evidence="1">Cell envelope</location>
    </subcellularLocation>
</comment>
<dbReference type="CDD" id="cd02966">
    <property type="entry name" value="TlpA_like_family"/>
    <property type="match status" value="1"/>
</dbReference>
<dbReference type="SUPFAM" id="SSF52833">
    <property type="entry name" value="Thioredoxin-like"/>
    <property type="match status" value="1"/>
</dbReference>
<dbReference type="GO" id="GO:0017004">
    <property type="term" value="P:cytochrome complex assembly"/>
    <property type="evidence" value="ECO:0007669"/>
    <property type="project" value="UniProtKB-KW"/>
</dbReference>
<sequence>MKYSARWIALSVGAVVVGLGIVLAMQVGNDPRIAATKSQLVGQPAPELSLRALDGTAVDTNTLLGKAVIVNFWNSWCIPCRNELPALKEFANRYRDDPGVALVGIVRDDSTRAIKAYVKAEGIDWVIVTDPDSRAALDFATRGQPETFALDANGLITGAQIGPTTLRDLESLLGSAQGR</sequence>